<feature type="domain" description="Metallo-beta-lactamase" evidence="2">
    <location>
        <begin position="13"/>
        <end position="229"/>
    </location>
</feature>
<dbReference type="Pfam" id="PF00753">
    <property type="entry name" value="Lactamase_B"/>
    <property type="match status" value="1"/>
</dbReference>
<keyword evidence="1 4" id="KW-0378">Hydrolase</keyword>
<accession>A0ABT8LEG0</accession>
<dbReference type="InterPro" id="IPR050698">
    <property type="entry name" value="MBL"/>
</dbReference>
<dbReference type="Gene3D" id="3.40.50.10890">
    <property type="match status" value="1"/>
</dbReference>
<feature type="domain" description="Beta-Casp" evidence="3">
    <location>
        <begin position="256"/>
        <end position="381"/>
    </location>
</feature>
<dbReference type="PANTHER" id="PTHR11203">
    <property type="entry name" value="CLEAVAGE AND POLYADENYLATION SPECIFICITY FACTOR FAMILY MEMBER"/>
    <property type="match status" value="1"/>
</dbReference>
<dbReference type="Proteomes" id="UP001172083">
    <property type="component" value="Unassembled WGS sequence"/>
</dbReference>
<dbReference type="SMART" id="SM01027">
    <property type="entry name" value="Beta-Casp"/>
    <property type="match status" value="1"/>
</dbReference>
<dbReference type="SUPFAM" id="SSF56281">
    <property type="entry name" value="Metallo-hydrolase/oxidoreductase"/>
    <property type="match status" value="1"/>
</dbReference>
<dbReference type="Pfam" id="PF07521">
    <property type="entry name" value="RMMBL"/>
    <property type="match status" value="1"/>
</dbReference>
<dbReference type="GO" id="GO:0016787">
    <property type="term" value="F:hydrolase activity"/>
    <property type="evidence" value="ECO:0007669"/>
    <property type="project" value="UniProtKB-KW"/>
</dbReference>
<reference evidence="4" key="1">
    <citation type="submission" date="2023-06" db="EMBL/GenBank/DDBJ databases">
        <title>Genomic of Agaribacillus aureum.</title>
        <authorList>
            <person name="Wang G."/>
        </authorList>
    </citation>
    <scope>NUCLEOTIDE SEQUENCE</scope>
    <source>
        <strain evidence="4">BMA12</strain>
    </source>
</reference>
<dbReference type="EMBL" id="JAUJEB010000006">
    <property type="protein sequence ID" value="MDN5215456.1"/>
    <property type="molecule type" value="Genomic_DNA"/>
</dbReference>
<sequence length="468" mass="52528">MKLKFCGAARTVTGSSHLLTLDDGYKILFDCGLYQGREDGYEDFNRQWHFEPSEIDCLILSHAHIDHIGRVPALVKDGFDGNIICTSATRDLAAIMLLDSAFIQEKDVQYVNKRRVKEGKTPLEPLYTAIDAKKCLDNFVGIAYNRWFQINEQISVLFKDGGHILGSSNVTLRIKTKGSQEKIIGFTGDIGRPDRPILKDPTPMPPCDYLICESTYGGEEHNDRPNDEHELLKIIEETCVKNKGKLLIPAFSVGRTQELVYMMDKLESSGKLPKIPVFVDSPLAVNATEIFILHPECYDDDLLEYMDTDPNPFGFGNLNYVRKAEDSKKLNDLAGPAIIISASGMMSAGRIKHHLFNHIENASNTILVVGFCSPGTLGERIRNRPPTVRIFGVEKSLKAQVRILDSFSAHGDEREMLDFLRTQHAGKLQKIFLVHGEITRQEKFKDALLEEGFKNVMIPSLGEEIDLT</sequence>
<protein>
    <submittedName>
        <fullName evidence="4">MBL fold metallo-hydrolase</fullName>
        <ecNumber evidence="4">3.-.-.-</ecNumber>
    </submittedName>
</protein>
<dbReference type="CDD" id="cd16295">
    <property type="entry name" value="TTHA0252-CPSF-like_MBL-fold"/>
    <property type="match status" value="1"/>
</dbReference>
<dbReference type="InterPro" id="IPR011108">
    <property type="entry name" value="RMMBL"/>
</dbReference>
<dbReference type="Pfam" id="PF10996">
    <property type="entry name" value="Beta-Casp"/>
    <property type="match status" value="1"/>
</dbReference>
<evidence type="ECO:0000313" key="5">
    <source>
        <dbReference type="Proteomes" id="UP001172083"/>
    </source>
</evidence>
<evidence type="ECO:0000259" key="2">
    <source>
        <dbReference type="SMART" id="SM00849"/>
    </source>
</evidence>
<dbReference type="EC" id="3.-.-.-" evidence="4"/>
<proteinExistence type="predicted"/>
<comment type="caution">
    <text evidence="4">The sequence shown here is derived from an EMBL/GenBank/DDBJ whole genome shotgun (WGS) entry which is preliminary data.</text>
</comment>
<evidence type="ECO:0000256" key="1">
    <source>
        <dbReference type="ARBA" id="ARBA00022801"/>
    </source>
</evidence>
<dbReference type="InterPro" id="IPR022712">
    <property type="entry name" value="Beta_Casp"/>
</dbReference>
<dbReference type="RefSeq" id="WP_346760786.1">
    <property type="nucleotide sequence ID" value="NZ_JAUJEB010000006.1"/>
</dbReference>
<dbReference type="InterPro" id="IPR001279">
    <property type="entry name" value="Metallo-B-lactamas"/>
</dbReference>
<dbReference type="InterPro" id="IPR036866">
    <property type="entry name" value="RibonucZ/Hydroxyglut_hydro"/>
</dbReference>
<keyword evidence="5" id="KW-1185">Reference proteome</keyword>
<dbReference type="SMART" id="SM00849">
    <property type="entry name" value="Lactamase_B"/>
    <property type="match status" value="1"/>
</dbReference>
<dbReference type="Gene3D" id="3.60.15.10">
    <property type="entry name" value="Ribonuclease Z/Hydroxyacylglutathione hydrolase-like"/>
    <property type="match status" value="1"/>
</dbReference>
<gene>
    <name evidence="4" type="ORF">QQ020_25475</name>
</gene>
<organism evidence="4 5">
    <name type="scientific">Agaribacillus aureus</name>
    <dbReference type="NCBI Taxonomy" id="3051825"/>
    <lineage>
        <taxon>Bacteria</taxon>
        <taxon>Pseudomonadati</taxon>
        <taxon>Bacteroidota</taxon>
        <taxon>Cytophagia</taxon>
        <taxon>Cytophagales</taxon>
        <taxon>Splendidivirgaceae</taxon>
        <taxon>Agaribacillus</taxon>
    </lineage>
</organism>
<name>A0ABT8LEG0_9BACT</name>
<evidence type="ECO:0000259" key="3">
    <source>
        <dbReference type="SMART" id="SM01027"/>
    </source>
</evidence>
<evidence type="ECO:0000313" key="4">
    <source>
        <dbReference type="EMBL" id="MDN5215456.1"/>
    </source>
</evidence>
<dbReference type="PANTHER" id="PTHR11203:SF37">
    <property type="entry name" value="INTEGRATOR COMPLEX SUBUNIT 11"/>
    <property type="match status" value="1"/>
</dbReference>